<keyword evidence="1" id="KW-0489">Methyltransferase</keyword>
<organism evidence="4 5">
    <name type="scientific">Levilinea saccharolytica</name>
    <dbReference type="NCBI Taxonomy" id="229921"/>
    <lineage>
        <taxon>Bacteria</taxon>
        <taxon>Bacillati</taxon>
        <taxon>Chloroflexota</taxon>
        <taxon>Anaerolineae</taxon>
        <taxon>Anaerolineales</taxon>
        <taxon>Anaerolineaceae</taxon>
        <taxon>Levilinea</taxon>
    </lineage>
</organism>
<dbReference type="EMBL" id="LGCM01000027">
    <property type="protein sequence ID" value="KPL85141.1"/>
    <property type="molecule type" value="Genomic_DNA"/>
</dbReference>
<dbReference type="GO" id="GO:0006396">
    <property type="term" value="P:RNA processing"/>
    <property type="evidence" value="ECO:0007669"/>
    <property type="project" value="InterPro"/>
</dbReference>
<dbReference type="InterPro" id="IPR029028">
    <property type="entry name" value="Alpha/beta_knot_MTases"/>
</dbReference>
<gene>
    <name evidence="4" type="ORF">ADN01_07075</name>
</gene>
<dbReference type="Gene3D" id="3.40.1280.10">
    <property type="match status" value="1"/>
</dbReference>
<dbReference type="Pfam" id="PF00588">
    <property type="entry name" value="SpoU_methylase"/>
    <property type="match status" value="1"/>
</dbReference>
<keyword evidence="2" id="KW-0808">Transferase</keyword>
<dbReference type="InterPro" id="IPR029026">
    <property type="entry name" value="tRNA_m1G_MTases_N"/>
</dbReference>
<protein>
    <recommendedName>
        <fullName evidence="3">tRNA/rRNA methyltransferase SpoU type domain-containing protein</fullName>
    </recommendedName>
</protein>
<evidence type="ECO:0000313" key="5">
    <source>
        <dbReference type="Proteomes" id="UP000050501"/>
    </source>
</evidence>
<dbReference type="GO" id="GO:0003723">
    <property type="term" value="F:RNA binding"/>
    <property type="evidence" value="ECO:0007669"/>
    <property type="project" value="InterPro"/>
</dbReference>
<feature type="domain" description="tRNA/rRNA methyltransferase SpoU type" evidence="3">
    <location>
        <begin position="22"/>
        <end position="166"/>
    </location>
</feature>
<name>A0A0P6YQ45_9CHLR</name>
<comment type="caution">
    <text evidence="4">The sequence shown here is derived from an EMBL/GenBank/DDBJ whole genome shotgun (WGS) entry which is preliminary data.</text>
</comment>
<dbReference type="GO" id="GO:0032259">
    <property type="term" value="P:methylation"/>
    <property type="evidence" value="ECO:0007669"/>
    <property type="project" value="UniProtKB-KW"/>
</dbReference>
<proteinExistence type="predicted"/>
<reference evidence="4 5" key="1">
    <citation type="submission" date="2015-07" db="EMBL/GenBank/DDBJ databases">
        <title>Genome sequence of Levilinea saccharolytica DSM 16555.</title>
        <authorList>
            <person name="Hemp J."/>
            <person name="Ward L.M."/>
            <person name="Pace L.A."/>
            <person name="Fischer W.W."/>
        </authorList>
    </citation>
    <scope>NUCLEOTIDE SEQUENCE [LARGE SCALE GENOMIC DNA]</scope>
    <source>
        <strain evidence="4 5">KIBI-1</strain>
    </source>
</reference>
<dbReference type="InterPro" id="IPR051259">
    <property type="entry name" value="rRNA_Methyltransferase"/>
</dbReference>
<dbReference type="Proteomes" id="UP000050501">
    <property type="component" value="Unassembled WGS sequence"/>
</dbReference>
<dbReference type="STRING" id="229921.ADN01_07075"/>
<sequence>MTELPYSGLPVPSQMASPQPQVSVLLDNLRSAHNVGSIFRTADAAGIAHLYLCGITPTPGQSKVAKTALGAELRVPWSQTWNAVDLITEEKARGVQIWALEGGPTAQPLFAQTLASSAAPIILILGNEVSGVDPNLLALCHQVVYLPMLGQKESLNVSVAFGIAAYYLRFLAGN</sequence>
<dbReference type="PANTHER" id="PTHR43191:SF7">
    <property type="entry name" value="OBP33PEP LIKE PROTEIN"/>
    <property type="match status" value="1"/>
</dbReference>
<evidence type="ECO:0000259" key="3">
    <source>
        <dbReference type="Pfam" id="PF00588"/>
    </source>
</evidence>
<evidence type="ECO:0000256" key="2">
    <source>
        <dbReference type="ARBA" id="ARBA00022679"/>
    </source>
</evidence>
<dbReference type="GO" id="GO:0008173">
    <property type="term" value="F:RNA methyltransferase activity"/>
    <property type="evidence" value="ECO:0007669"/>
    <property type="project" value="InterPro"/>
</dbReference>
<dbReference type="PANTHER" id="PTHR43191">
    <property type="entry name" value="RRNA METHYLTRANSFERASE 3"/>
    <property type="match status" value="1"/>
</dbReference>
<dbReference type="SUPFAM" id="SSF75217">
    <property type="entry name" value="alpha/beta knot"/>
    <property type="match status" value="1"/>
</dbReference>
<evidence type="ECO:0000313" key="4">
    <source>
        <dbReference type="EMBL" id="KPL85141.1"/>
    </source>
</evidence>
<accession>A0A0P6YQ45</accession>
<dbReference type="AlphaFoldDB" id="A0A0P6YQ45"/>
<evidence type="ECO:0000256" key="1">
    <source>
        <dbReference type="ARBA" id="ARBA00022603"/>
    </source>
</evidence>
<keyword evidence="5" id="KW-1185">Reference proteome</keyword>
<dbReference type="InterPro" id="IPR001537">
    <property type="entry name" value="SpoU_MeTrfase"/>
</dbReference>
<dbReference type="CDD" id="cd18097">
    <property type="entry name" value="SpoU-like"/>
    <property type="match status" value="1"/>
</dbReference>